<protein>
    <submittedName>
        <fullName evidence="1">Uncharacterized protein</fullName>
    </submittedName>
</protein>
<dbReference type="EMBL" id="CM010720">
    <property type="protein sequence ID" value="RZC65818.1"/>
    <property type="molecule type" value="Genomic_DNA"/>
</dbReference>
<evidence type="ECO:0000313" key="2">
    <source>
        <dbReference type="Proteomes" id="UP000316621"/>
    </source>
</evidence>
<dbReference type="GO" id="GO:0051539">
    <property type="term" value="F:4 iron, 4 sulfur cluster binding"/>
    <property type="evidence" value="ECO:0007669"/>
    <property type="project" value="UniProtKB-KW"/>
</dbReference>
<reference evidence="1 2" key="1">
    <citation type="journal article" date="2018" name="Science">
        <title>The opium poppy genome and morphinan production.</title>
        <authorList>
            <person name="Guo L."/>
            <person name="Winzer T."/>
            <person name="Yang X."/>
            <person name="Li Y."/>
            <person name="Ning Z."/>
            <person name="He Z."/>
            <person name="Teodor R."/>
            <person name="Lu Y."/>
            <person name="Bowser T.A."/>
            <person name="Graham I.A."/>
            <person name="Ye K."/>
        </authorList>
    </citation>
    <scope>NUCLEOTIDE SEQUENCE [LARGE SCALE GENOMIC DNA]</scope>
    <source>
        <strain evidence="2">cv. HN1</strain>
        <tissue evidence="1">Leaves</tissue>
    </source>
</reference>
<gene>
    <name evidence="1" type="ORF">C5167_009510</name>
</gene>
<dbReference type="PANTHER" id="PTHR30454">
    <property type="entry name" value="4-HYDROXY-3-METHYLBUT-2-EN-1-YL DIPHOSPHATE SYNTHASE"/>
    <property type="match status" value="1"/>
</dbReference>
<dbReference type="AlphaFoldDB" id="A0A4Y7K1J1"/>
<dbReference type="PANTHER" id="PTHR30454:SF0">
    <property type="entry name" value="4-HYDROXY-3-METHYLBUT-2-EN-1-YL DIPHOSPHATE SYNTHASE (FERREDOXIN), CHLOROPLASTIC"/>
    <property type="match status" value="1"/>
</dbReference>
<name>A0A4Y7K1J1_PAPSO</name>
<dbReference type="GO" id="GO:0019288">
    <property type="term" value="P:isopentenyl diphosphate biosynthetic process, methylerythritol 4-phosphate pathway"/>
    <property type="evidence" value="ECO:0007669"/>
    <property type="project" value="TreeGrafter"/>
</dbReference>
<dbReference type="STRING" id="3469.A0A4Y7K1J1"/>
<evidence type="ECO:0000313" key="1">
    <source>
        <dbReference type="EMBL" id="RZC65818.1"/>
    </source>
</evidence>
<accession>A0A4Y7K1J1</accession>
<dbReference type="GO" id="GO:0016114">
    <property type="term" value="P:terpenoid biosynthetic process"/>
    <property type="evidence" value="ECO:0007669"/>
    <property type="project" value="InterPro"/>
</dbReference>
<dbReference type="GO" id="GO:0009507">
    <property type="term" value="C:chloroplast"/>
    <property type="evidence" value="ECO:0007669"/>
    <property type="project" value="TreeGrafter"/>
</dbReference>
<dbReference type="Proteomes" id="UP000316621">
    <property type="component" value="Chromosome 6"/>
</dbReference>
<proteinExistence type="predicted"/>
<dbReference type="InterPro" id="IPR011005">
    <property type="entry name" value="Dihydropteroate_synth-like_sf"/>
</dbReference>
<keyword evidence="2" id="KW-1185">Reference proteome</keyword>
<dbReference type="Gramene" id="RZC65818">
    <property type="protein sequence ID" value="RZC65818"/>
    <property type="gene ID" value="C5167_009510"/>
</dbReference>
<organism evidence="1 2">
    <name type="scientific">Papaver somniferum</name>
    <name type="common">Opium poppy</name>
    <dbReference type="NCBI Taxonomy" id="3469"/>
    <lineage>
        <taxon>Eukaryota</taxon>
        <taxon>Viridiplantae</taxon>
        <taxon>Streptophyta</taxon>
        <taxon>Embryophyta</taxon>
        <taxon>Tracheophyta</taxon>
        <taxon>Spermatophyta</taxon>
        <taxon>Magnoliopsida</taxon>
        <taxon>Ranunculales</taxon>
        <taxon>Papaveraceae</taxon>
        <taxon>Papaveroideae</taxon>
        <taxon>Papaver</taxon>
    </lineage>
</organism>
<dbReference type="GO" id="GO:0046429">
    <property type="term" value="F:4-hydroxy-3-methylbut-2-en-1-yl diphosphate synthase activity (ferredoxin)"/>
    <property type="evidence" value="ECO:0007669"/>
    <property type="project" value="InterPro"/>
</dbReference>
<dbReference type="Gene3D" id="3.20.20.20">
    <property type="entry name" value="Dihydropteroate synthase-like"/>
    <property type="match status" value="1"/>
</dbReference>
<dbReference type="InterPro" id="IPR004588">
    <property type="entry name" value="IspG_bac-typ"/>
</dbReference>
<sequence>MCFNPTDRSKIITKSWITVQGKKEANALFEMKNTLFQKNYNIPLVADIHFAPIALRVAESDRRAQFEQLEYAEDDYQQEREHIEQVSLAHSLWIQKHQYPNSSIFYRWDEMRRNKEEITVAWGARDELRCIRCMML</sequence>